<evidence type="ECO:0000256" key="2">
    <source>
        <dbReference type="ARBA" id="ARBA00022729"/>
    </source>
</evidence>
<dbReference type="InterPro" id="IPR038161">
    <property type="entry name" value="VirB9/CagX/TrbG_C_sf"/>
</dbReference>
<comment type="similarity">
    <text evidence="1">Belongs to the TrbG/VirB9 family.</text>
</comment>
<dbReference type="eggNOG" id="COG3504">
    <property type="taxonomic scope" value="Bacteria"/>
</dbReference>
<dbReference type="AlphaFoldDB" id="B4S3J1"/>
<evidence type="ECO:0000256" key="3">
    <source>
        <dbReference type="SAM" id="SignalP"/>
    </source>
</evidence>
<name>B4S3J1_PROA2</name>
<accession>B4S3J1</accession>
<evidence type="ECO:0000256" key="1">
    <source>
        <dbReference type="ARBA" id="ARBA00006135"/>
    </source>
</evidence>
<proteinExistence type="inferred from homology"/>
<reference evidence="4" key="1">
    <citation type="submission" date="2008-06" db="EMBL/GenBank/DDBJ databases">
        <title>Complete sequence of chromosome of Prosthecochloris aestuarii DSM 271.</title>
        <authorList>
            <consortium name="US DOE Joint Genome Institute"/>
            <person name="Lucas S."/>
            <person name="Copeland A."/>
            <person name="Lapidus A."/>
            <person name="Glavina del Rio T."/>
            <person name="Dalin E."/>
            <person name="Tice H."/>
            <person name="Bruce D."/>
            <person name="Goodwin L."/>
            <person name="Pitluck S."/>
            <person name="Schmutz J."/>
            <person name="Larimer F."/>
            <person name="Land M."/>
            <person name="Hauser L."/>
            <person name="Kyrpides N."/>
            <person name="Anderson I."/>
            <person name="Liu Z."/>
            <person name="Li T."/>
            <person name="Zhao F."/>
            <person name="Overmann J."/>
            <person name="Bryant D.A."/>
            <person name="Richardson P."/>
        </authorList>
    </citation>
    <scope>NUCLEOTIDE SEQUENCE [LARGE SCALE GENOMIC DNA]</scope>
    <source>
        <strain evidence="4">DSM 271</strain>
    </source>
</reference>
<dbReference type="InterPro" id="IPR014142">
    <property type="entry name" value="TrbG_Ti"/>
</dbReference>
<dbReference type="Gene3D" id="2.60.40.2500">
    <property type="match status" value="1"/>
</dbReference>
<dbReference type="EMBL" id="CP001108">
    <property type="protein sequence ID" value="ACF46730.1"/>
    <property type="molecule type" value="Genomic_DNA"/>
</dbReference>
<dbReference type="NCBIfam" id="TIGR02775">
    <property type="entry name" value="TrbG_Ti"/>
    <property type="match status" value="1"/>
</dbReference>
<evidence type="ECO:0000313" key="4">
    <source>
        <dbReference type="EMBL" id="ACF46730.1"/>
    </source>
</evidence>
<keyword evidence="5" id="KW-1185">Reference proteome</keyword>
<dbReference type="Pfam" id="PF03524">
    <property type="entry name" value="CagX"/>
    <property type="match status" value="1"/>
</dbReference>
<organism evidence="4 5">
    <name type="scientific">Prosthecochloris aestuarii (strain DSM 271 / SK 413)</name>
    <dbReference type="NCBI Taxonomy" id="290512"/>
    <lineage>
        <taxon>Bacteria</taxon>
        <taxon>Pseudomonadati</taxon>
        <taxon>Chlorobiota</taxon>
        <taxon>Chlorobiia</taxon>
        <taxon>Chlorobiales</taxon>
        <taxon>Chlorobiaceae</taxon>
        <taxon>Prosthecochloris</taxon>
    </lineage>
</organism>
<gene>
    <name evidence="4" type="ordered locus">Paes_1712</name>
</gene>
<dbReference type="CDD" id="cd06911">
    <property type="entry name" value="VirB9_CagX_TrbG"/>
    <property type="match status" value="1"/>
</dbReference>
<dbReference type="KEGG" id="paa:Paes_1712"/>
<protein>
    <submittedName>
        <fullName evidence="4">P-type conjugative transfer protein TrbG</fullName>
    </submittedName>
</protein>
<sequence length="314" mass="35039">MSKRYMVSSGLLALCMASSGCSQAAEGTFVEASPVADRMQVAAPEVAHSLLSENRLLRIPGDDERRPVAGKPWEVIDAANRSAAQNPDSAGYFNAIMLYDYVPGSLFQVYAAPLRLTDIQLQPGEKIVGQPAAGDTVRWILGIGRSRIDGQEQQHVYVKATRPGLETTLVITTDRRTYHLELHSYRETYMAAVQWRYPQEELRVPGAGAGEDVVASGVDIRQLNFGYDVDVRKGGRPSWMPLKVFDDGRKTFIQFPDSMLAGEAPVLFVVSREGDSQLVNYRVKDEFFVVDRLFEEAELRIGRKRQNVVRISRL</sequence>
<dbReference type="RefSeq" id="WP_012506263.1">
    <property type="nucleotide sequence ID" value="NC_011059.1"/>
</dbReference>
<dbReference type="HOGENOM" id="CLU_058585_1_0_10"/>
<keyword evidence="2 3" id="KW-0732">Signal</keyword>
<feature type="signal peptide" evidence="3">
    <location>
        <begin position="1"/>
        <end position="24"/>
    </location>
</feature>
<dbReference type="InterPro" id="IPR033645">
    <property type="entry name" value="VirB9/CagX/TrbG_C"/>
</dbReference>
<feature type="chain" id="PRO_5002822493" evidence="3">
    <location>
        <begin position="25"/>
        <end position="314"/>
    </location>
</feature>
<dbReference type="STRING" id="290512.Paes_1712"/>
<dbReference type="InterPro" id="IPR010258">
    <property type="entry name" value="Conjugal_tfr_TrbG/VirB9/CagX"/>
</dbReference>
<dbReference type="PROSITE" id="PS51257">
    <property type="entry name" value="PROKAR_LIPOPROTEIN"/>
    <property type="match status" value="1"/>
</dbReference>
<dbReference type="Proteomes" id="UP000002725">
    <property type="component" value="Chromosome"/>
</dbReference>
<evidence type="ECO:0000313" key="5">
    <source>
        <dbReference type="Proteomes" id="UP000002725"/>
    </source>
</evidence>